<gene>
    <name evidence="2" type="ORF">EVAR_43297_1</name>
</gene>
<name>A0A4C1WY18_EUMVA</name>
<proteinExistence type="predicted"/>
<evidence type="ECO:0000313" key="2">
    <source>
        <dbReference type="EMBL" id="GBP56358.1"/>
    </source>
</evidence>
<dbReference type="EMBL" id="BGZK01000690">
    <property type="protein sequence ID" value="GBP56358.1"/>
    <property type="molecule type" value="Genomic_DNA"/>
</dbReference>
<comment type="caution">
    <text evidence="2">The sequence shown here is derived from an EMBL/GenBank/DDBJ whole genome shotgun (WGS) entry which is preliminary data.</text>
</comment>
<keyword evidence="3" id="KW-1185">Reference proteome</keyword>
<dbReference type="Proteomes" id="UP000299102">
    <property type="component" value="Unassembled WGS sequence"/>
</dbReference>
<protein>
    <submittedName>
        <fullName evidence="2">Uncharacterized protein</fullName>
    </submittedName>
</protein>
<feature type="region of interest" description="Disordered" evidence="1">
    <location>
        <begin position="41"/>
        <end position="80"/>
    </location>
</feature>
<dbReference type="AlphaFoldDB" id="A0A4C1WY18"/>
<accession>A0A4C1WY18</accession>
<reference evidence="2 3" key="1">
    <citation type="journal article" date="2019" name="Commun. Biol.">
        <title>The bagworm genome reveals a unique fibroin gene that provides high tensile strength.</title>
        <authorList>
            <person name="Kono N."/>
            <person name="Nakamura H."/>
            <person name="Ohtoshi R."/>
            <person name="Tomita M."/>
            <person name="Numata K."/>
            <person name="Arakawa K."/>
        </authorList>
    </citation>
    <scope>NUCLEOTIDE SEQUENCE [LARGE SCALE GENOMIC DNA]</scope>
</reference>
<evidence type="ECO:0000256" key="1">
    <source>
        <dbReference type="SAM" id="MobiDB-lite"/>
    </source>
</evidence>
<evidence type="ECO:0000313" key="3">
    <source>
        <dbReference type="Proteomes" id="UP000299102"/>
    </source>
</evidence>
<organism evidence="2 3">
    <name type="scientific">Eumeta variegata</name>
    <name type="common">Bagworm moth</name>
    <name type="synonym">Eumeta japonica</name>
    <dbReference type="NCBI Taxonomy" id="151549"/>
    <lineage>
        <taxon>Eukaryota</taxon>
        <taxon>Metazoa</taxon>
        <taxon>Ecdysozoa</taxon>
        <taxon>Arthropoda</taxon>
        <taxon>Hexapoda</taxon>
        <taxon>Insecta</taxon>
        <taxon>Pterygota</taxon>
        <taxon>Neoptera</taxon>
        <taxon>Endopterygota</taxon>
        <taxon>Lepidoptera</taxon>
        <taxon>Glossata</taxon>
        <taxon>Ditrysia</taxon>
        <taxon>Tineoidea</taxon>
        <taxon>Psychidae</taxon>
        <taxon>Oiketicinae</taxon>
        <taxon>Eumeta</taxon>
    </lineage>
</organism>
<feature type="compositionally biased region" description="Basic and acidic residues" evidence="1">
    <location>
        <begin position="52"/>
        <end position="68"/>
    </location>
</feature>
<sequence length="120" mass="13708">MLRSIWRPGVDWDQQVKVDENKKWVNEIMKLSSITIPRCISPGPTEGVVDASDSRKNSRRSFENKIDPSARAGSGATGRSTDFIDYERHQIKRVWKRTYLLWCPAGRSAALYVASRPRVT</sequence>